<evidence type="ECO:0000256" key="3">
    <source>
        <dbReference type="ARBA" id="ARBA00022737"/>
    </source>
</evidence>
<dbReference type="RefSeq" id="XP_066076385.1">
    <property type="nucleotide sequence ID" value="XM_066220288.1"/>
</dbReference>
<dbReference type="InterPro" id="IPR013087">
    <property type="entry name" value="Znf_C2H2_type"/>
</dbReference>
<dbReference type="GO" id="GO:0000981">
    <property type="term" value="F:DNA-binding transcription factor activity, RNA polymerase II-specific"/>
    <property type="evidence" value="ECO:0007669"/>
    <property type="project" value="InterPro"/>
</dbReference>
<dbReference type="SMART" id="SM00355">
    <property type="entry name" value="ZnF_C2H2"/>
    <property type="match status" value="2"/>
</dbReference>
<dbReference type="InterPro" id="IPR036236">
    <property type="entry name" value="Znf_C2H2_sf"/>
</dbReference>
<keyword evidence="11" id="KW-1185">Reference proteome</keyword>
<dbReference type="GO" id="GO:0000978">
    <property type="term" value="F:RNA polymerase II cis-regulatory region sequence-specific DNA binding"/>
    <property type="evidence" value="ECO:0007669"/>
    <property type="project" value="InterPro"/>
</dbReference>
<keyword evidence="2" id="KW-0479">Metal-binding</keyword>
<dbReference type="PROSITE" id="PS50157">
    <property type="entry name" value="ZINC_FINGER_C2H2_2"/>
    <property type="match status" value="2"/>
</dbReference>
<dbReference type="PANTHER" id="PTHR40626">
    <property type="entry name" value="MIP31509P"/>
    <property type="match status" value="1"/>
</dbReference>
<dbReference type="PANTHER" id="PTHR40626:SF11">
    <property type="entry name" value="ZINC FINGER PROTEIN YPR022C"/>
    <property type="match status" value="1"/>
</dbReference>
<evidence type="ECO:0000256" key="2">
    <source>
        <dbReference type="ARBA" id="ARBA00022723"/>
    </source>
</evidence>
<dbReference type="Proteomes" id="UP001355207">
    <property type="component" value="Chromosome 5"/>
</dbReference>
<feature type="domain" description="C2H2-type" evidence="9">
    <location>
        <begin position="6"/>
        <end position="35"/>
    </location>
</feature>
<feature type="region of interest" description="Disordered" evidence="8">
    <location>
        <begin position="147"/>
        <end position="175"/>
    </location>
</feature>
<evidence type="ECO:0000313" key="11">
    <source>
        <dbReference type="Proteomes" id="UP001355207"/>
    </source>
</evidence>
<feature type="compositionally biased region" description="Basic residues" evidence="8">
    <location>
        <begin position="22"/>
        <end position="36"/>
    </location>
</feature>
<dbReference type="EMBL" id="CP144102">
    <property type="protein sequence ID" value="WWC89622.1"/>
    <property type="molecule type" value="Genomic_DNA"/>
</dbReference>
<dbReference type="FunFam" id="3.30.160.60:FF:000145">
    <property type="entry name" value="Zinc finger protein 574"/>
    <property type="match status" value="1"/>
</dbReference>
<feature type="region of interest" description="Disordered" evidence="8">
    <location>
        <begin position="52"/>
        <end position="128"/>
    </location>
</feature>
<reference evidence="10 11" key="1">
    <citation type="submission" date="2024-01" db="EMBL/GenBank/DDBJ databases">
        <title>Comparative genomics of Cryptococcus and Kwoniella reveals pathogenesis evolution and contrasting modes of karyotype evolution via chromosome fusion or intercentromeric recombination.</title>
        <authorList>
            <person name="Coelho M.A."/>
            <person name="David-Palma M."/>
            <person name="Shea T."/>
            <person name="Bowers K."/>
            <person name="McGinley-Smith S."/>
            <person name="Mohammad A.W."/>
            <person name="Gnirke A."/>
            <person name="Yurkov A.M."/>
            <person name="Nowrousian M."/>
            <person name="Sun S."/>
            <person name="Cuomo C.A."/>
            <person name="Heitman J."/>
        </authorList>
    </citation>
    <scope>NUCLEOTIDE SEQUENCE [LARGE SCALE GENOMIC DNA]</scope>
    <source>
        <strain evidence="10 11">CBS 6074</strain>
    </source>
</reference>
<dbReference type="GO" id="GO:0008270">
    <property type="term" value="F:zinc ion binding"/>
    <property type="evidence" value="ECO:0007669"/>
    <property type="project" value="UniProtKB-KW"/>
</dbReference>
<comment type="subcellular location">
    <subcellularLocation>
        <location evidence="1">Nucleus</location>
    </subcellularLocation>
</comment>
<protein>
    <recommendedName>
        <fullName evidence="9">C2H2-type domain-containing protein</fullName>
    </recommendedName>
</protein>
<evidence type="ECO:0000259" key="9">
    <source>
        <dbReference type="PROSITE" id="PS50157"/>
    </source>
</evidence>
<evidence type="ECO:0000256" key="5">
    <source>
        <dbReference type="ARBA" id="ARBA00022833"/>
    </source>
</evidence>
<dbReference type="FunFam" id="3.30.160.60:FF:000100">
    <property type="entry name" value="Zinc finger 45-like"/>
    <property type="match status" value="1"/>
</dbReference>
<dbReference type="Gene3D" id="3.30.160.60">
    <property type="entry name" value="Classic Zinc Finger"/>
    <property type="match status" value="2"/>
</dbReference>
<dbReference type="Pfam" id="PF04082">
    <property type="entry name" value="Fungal_trans"/>
    <property type="match status" value="1"/>
</dbReference>
<dbReference type="PROSITE" id="PS00028">
    <property type="entry name" value="ZINC_FINGER_C2H2_1"/>
    <property type="match status" value="2"/>
</dbReference>
<dbReference type="GO" id="GO:0005634">
    <property type="term" value="C:nucleus"/>
    <property type="evidence" value="ECO:0007669"/>
    <property type="project" value="UniProtKB-SubCell"/>
</dbReference>
<gene>
    <name evidence="10" type="ORF">L201_004547</name>
</gene>
<dbReference type="Pfam" id="PF00096">
    <property type="entry name" value="zf-C2H2"/>
    <property type="match status" value="1"/>
</dbReference>
<keyword evidence="3" id="KW-0677">Repeat</keyword>
<keyword evidence="5" id="KW-0862">Zinc</keyword>
<evidence type="ECO:0000256" key="8">
    <source>
        <dbReference type="SAM" id="MobiDB-lite"/>
    </source>
</evidence>
<evidence type="ECO:0000256" key="4">
    <source>
        <dbReference type="ARBA" id="ARBA00022771"/>
    </source>
</evidence>
<evidence type="ECO:0000256" key="6">
    <source>
        <dbReference type="ARBA" id="ARBA00023242"/>
    </source>
</evidence>
<dbReference type="InterPro" id="IPR007219">
    <property type="entry name" value="XnlR_reg_dom"/>
</dbReference>
<proteinExistence type="predicted"/>
<name>A0AAX4JY32_9TREE</name>
<evidence type="ECO:0000313" key="10">
    <source>
        <dbReference type="EMBL" id="WWC89622.1"/>
    </source>
</evidence>
<dbReference type="SUPFAM" id="SSF57667">
    <property type="entry name" value="beta-beta-alpha zinc fingers"/>
    <property type="match status" value="1"/>
</dbReference>
<sequence length="425" mass="46829">MPTSRHTCDFKDCGKSFSTSSHLRRHERSHTGNKPHTCKFCGKSFVRKEVCQRHEGLHSTPSSSRPSARPTAQQKNKNKGSPVIASSNPSSSNSPIPDLPPTSTDNTQTTPAEEDPSKQPWSFNAASRASGLSGQCDCPIAHGTIELSPPNFQSNSTIPPSLPLPPSLAPQPADTADPDIWLAQPTDHLFDDQIYGWLDQILSEQNHPQTSPNTTSLETYFPPADQTNLVIDSTHLSQQPILSETAKSQLTQIWQSLSLVRGTTLVENNQIGDYFTAGWKTLLVRFPIVHVPTFDISTASQCFLSAIIALGAVHCVQASHRAFAKQLLPITRAMMVSEPLDNKEHRLQVIQAALLSAIASQHLDTVERNQAQAMANYAYSLMRHFGYMHMTGAGEPTIPGDQDSQWKSWAHRESSRRSVKTRFIP</sequence>
<keyword evidence="4 7" id="KW-0863">Zinc-finger</keyword>
<feature type="compositionally biased region" description="Low complexity" evidence="8">
    <location>
        <begin position="59"/>
        <end position="72"/>
    </location>
</feature>
<organism evidence="10 11">
    <name type="scientific">Kwoniella dendrophila CBS 6074</name>
    <dbReference type="NCBI Taxonomy" id="1295534"/>
    <lineage>
        <taxon>Eukaryota</taxon>
        <taxon>Fungi</taxon>
        <taxon>Dikarya</taxon>
        <taxon>Basidiomycota</taxon>
        <taxon>Agaricomycotina</taxon>
        <taxon>Tremellomycetes</taxon>
        <taxon>Tremellales</taxon>
        <taxon>Cryptococcaceae</taxon>
        <taxon>Kwoniella</taxon>
    </lineage>
</organism>
<feature type="region of interest" description="Disordered" evidence="8">
    <location>
        <begin position="1"/>
        <end position="36"/>
    </location>
</feature>
<feature type="compositionally biased region" description="Polar residues" evidence="8">
    <location>
        <begin position="119"/>
        <end position="128"/>
    </location>
</feature>
<dbReference type="AlphaFoldDB" id="A0AAX4JY32"/>
<feature type="domain" description="C2H2-type" evidence="9">
    <location>
        <begin position="36"/>
        <end position="63"/>
    </location>
</feature>
<feature type="compositionally biased region" description="Polar residues" evidence="8">
    <location>
        <begin position="102"/>
        <end position="111"/>
    </location>
</feature>
<dbReference type="CDD" id="cd12148">
    <property type="entry name" value="fungal_TF_MHR"/>
    <property type="match status" value="1"/>
</dbReference>
<feature type="compositionally biased region" description="Basic and acidic residues" evidence="8">
    <location>
        <begin position="1"/>
        <end position="14"/>
    </location>
</feature>
<feature type="compositionally biased region" description="Pro residues" evidence="8">
    <location>
        <begin position="160"/>
        <end position="169"/>
    </location>
</feature>
<dbReference type="GeneID" id="91095217"/>
<dbReference type="InterPro" id="IPR051059">
    <property type="entry name" value="VerF-like"/>
</dbReference>
<dbReference type="GO" id="GO:0000785">
    <property type="term" value="C:chromatin"/>
    <property type="evidence" value="ECO:0007669"/>
    <property type="project" value="TreeGrafter"/>
</dbReference>
<keyword evidence="6" id="KW-0539">Nucleus</keyword>
<evidence type="ECO:0000256" key="7">
    <source>
        <dbReference type="PROSITE-ProRule" id="PRU00042"/>
    </source>
</evidence>
<feature type="compositionally biased region" description="Low complexity" evidence="8">
    <location>
        <begin position="81"/>
        <end position="96"/>
    </location>
</feature>
<dbReference type="GO" id="GO:0006351">
    <property type="term" value="P:DNA-templated transcription"/>
    <property type="evidence" value="ECO:0007669"/>
    <property type="project" value="InterPro"/>
</dbReference>
<accession>A0AAX4JY32</accession>
<evidence type="ECO:0000256" key="1">
    <source>
        <dbReference type="ARBA" id="ARBA00004123"/>
    </source>
</evidence>